<protein>
    <recommendedName>
        <fullName evidence="4">Secreted protein</fullName>
    </recommendedName>
</protein>
<dbReference type="PROSITE" id="PS51257">
    <property type="entry name" value="PROKAR_LIPOPROTEIN"/>
    <property type="match status" value="1"/>
</dbReference>
<dbReference type="OrthoDB" id="4216327at2759"/>
<dbReference type="Proteomes" id="UP000325902">
    <property type="component" value="Unassembled WGS sequence"/>
</dbReference>
<keyword evidence="3" id="KW-1185">Reference proteome</keyword>
<accession>A0A5N5DF24</accession>
<dbReference type="Pfam" id="PF21691">
    <property type="entry name" value="LDL"/>
    <property type="match status" value="1"/>
</dbReference>
<evidence type="ECO:0000313" key="2">
    <source>
        <dbReference type="EMBL" id="KAB2576409.1"/>
    </source>
</evidence>
<evidence type="ECO:0008006" key="4">
    <source>
        <dbReference type="Google" id="ProtNLM"/>
    </source>
</evidence>
<dbReference type="EMBL" id="VCHE01000024">
    <property type="protein sequence ID" value="KAB2576409.1"/>
    <property type="molecule type" value="Genomic_DNA"/>
</dbReference>
<dbReference type="AlphaFoldDB" id="A0A5N5DF24"/>
<proteinExistence type="predicted"/>
<reference evidence="2 3" key="1">
    <citation type="journal article" date="2019" name="Sci. Rep.">
        <title>A multi-omics analysis of the grapevine pathogen Lasiodiplodia theobromae reveals that temperature affects the expression of virulence- and pathogenicity-related genes.</title>
        <authorList>
            <person name="Felix C."/>
            <person name="Meneses R."/>
            <person name="Goncalves M.F.M."/>
            <person name="Tilleman L."/>
            <person name="Duarte A.S."/>
            <person name="Jorrin-Novo J.V."/>
            <person name="Van de Peer Y."/>
            <person name="Deforce D."/>
            <person name="Van Nieuwerburgh F."/>
            <person name="Esteves A.C."/>
            <person name="Alves A."/>
        </authorList>
    </citation>
    <scope>NUCLEOTIDE SEQUENCE [LARGE SCALE GENOMIC DNA]</scope>
    <source>
        <strain evidence="2 3">LA-SOL3</strain>
    </source>
</reference>
<comment type="caution">
    <text evidence="2">The sequence shown here is derived from an EMBL/GenBank/DDBJ whole genome shotgun (WGS) entry which is preliminary data.</text>
</comment>
<dbReference type="InterPro" id="IPR048508">
    <property type="entry name" value="LDL"/>
</dbReference>
<name>A0A5N5DF24_9PEZI</name>
<sequence>MRLELTILTATLVLAPIVSGYSCYDQGGSKSCDSKDDLHKYREDYCGSDRWKTGGSYSKGRSKINVSGHYHDQKSCYDRFQGVIDECYGKKNGGRDSYKDSGDEADLDWGWCN</sequence>
<feature type="signal peptide" evidence="1">
    <location>
        <begin position="1"/>
        <end position="20"/>
    </location>
</feature>
<feature type="chain" id="PRO_5024857188" description="Secreted protein" evidence="1">
    <location>
        <begin position="21"/>
        <end position="113"/>
    </location>
</feature>
<gene>
    <name evidence="2" type="ORF">DBV05_g5001</name>
</gene>
<keyword evidence="1" id="KW-0732">Signal</keyword>
<evidence type="ECO:0000313" key="3">
    <source>
        <dbReference type="Proteomes" id="UP000325902"/>
    </source>
</evidence>
<organism evidence="2 3">
    <name type="scientific">Lasiodiplodia theobromae</name>
    <dbReference type="NCBI Taxonomy" id="45133"/>
    <lineage>
        <taxon>Eukaryota</taxon>
        <taxon>Fungi</taxon>
        <taxon>Dikarya</taxon>
        <taxon>Ascomycota</taxon>
        <taxon>Pezizomycotina</taxon>
        <taxon>Dothideomycetes</taxon>
        <taxon>Dothideomycetes incertae sedis</taxon>
        <taxon>Botryosphaeriales</taxon>
        <taxon>Botryosphaeriaceae</taxon>
        <taxon>Lasiodiplodia</taxon>
    </lineage>
</organism>
<evidence type="ECO:0000256" key="1">
    <source>
        <dbReference type="SAM" id="SignalP"/>
    </source>
</evidence>